<proteinExistence type="predicted"/>
<evidence type="ECO:0000313" key="2">
    <source>
        <dbReference type="Proteomes" id="UP000276770"/>
    </source>
</evidence>
<name>A0A3L7K2P3_9BACI</name>
<gene>
    <name evidence="1" type="ORF">D9X91_03660</name>
</gene>
<protein>
    <submittedName>
        <fullName evidence="1">Sporulation histidine kinase inhibitor Sda</fullName>
    </submittedName>
</protein>
<dbReference type="EMBL" id="RCVZ01000002">
    <property type="protein sequence ID" value="RLQ97258.1"/>
    <property type="molecule type" value="Genomic_DNA"/>
</dbReference>
<comment type="caution">
    <text evidence="1">The sequence shown here is derived from an EMBL/GenBank/DDBJ whole genome shotgun (WGS) entry which is preliminary data.</text>
</comment>
<dbReference type="InterPro" id="IPR036916">
    <property type="entry name" value="Sda_sf"/>
</dbReference>
<dbReference type="InterPro" id="IPR015064">
    <property type="entry name" value="Sda"/>
</dbReference>
<keyword evidence="2" id="KW-1185">Reference proteome</keyword>
<evidence type="ECO:0000313" key="1">
    <source>
        <dbReference type="EMBL" id="RLQ97258.1"/>
    </source>
</evidence>
<dbReference type="AlphaFoldDB" id="A0A3L7K2P3"/>
<accession>A0A3L7K2P3</accession>
<reference evidence="1 2" key="1">
    <citation type="submission" date="2018-10" db="EMBL/GenBank/DDBJ databases">
        <title>Falsibacillus sp. genome draft.</title>
        <authorList>
            <person name="Shi S."/>
        </authorList>
    </citation>
    <scope>NUCLEOTIDE SEQUENCE [LARGE SCALE GENOMIC DNA]</scope>
    <source>
        <strain evidence="1 2">GY 10110</strain>
    </source>
</reference>
<dbReference type="SUPFAM" id="SSF100985">
    <property type="entry name" value="Sporulation inhibitor Sda"/>
    <property type="match status" value="1"/>
</dbReference>
<organism evidence="1 2">
    <name type="scientific">Falsibacillus albus</name>
    <dbReference type="NCBI Taxonomy" id="2478915"/>
    <lineage>
        <taxon>Bacteria</taxon>
        <taxon>Bacillati</taxon>
        <taxon>Bacillota</taxon>
        <taxon>Bacilli</taxon>
        <taxon>Bacillales</taxon>
        <taxon>Bacillaceae</taxon>
        <taxon>Falsibacillus</taxon>
    </lineage>
</organism>
<sequence>MMYSFENMNNQDLTSAYENAIQLNLSDDLIKVLYVEMIKRGIDVQLHLSAT</sequence>
<dbReference type="Pfam" id="PF08970">
    <property type="entry name" value="Sda"/>
    <property type="match status" value="1"/>
</dbReference>
<dbReference type="Proteomes" id="UP000276770">
    <property type="component" value="Unassembled WGS sequence"/>
</dbReference>
<dbReference type="Gene3D" id="1.10.287.1100">
    <property type="entry name" value="Sporulation inhibitor A"/>
    <property type="match status" value="1"/>
</dbReference>